<sequence>MSGSSVILDTLHDLSFGLNAQTLAIVAVALVAVAVVHYARYAKGKIHLPGPTPLPIVGNLLQLGKDPAITYYEWSKTYGDVFKITLGEREVVVVNSAKAAKDLFNDQGSVYISRPKFHNFHTVISSSAGFTIGTSPWDDSCKRKRRAAATALNRVAVQTYVPIIDRETLALIEDLYTGSEAGKVQVNPFAYVQRLALNVSLVANYGCRLDGVSDDMLREIVDVETNVANFRSVNNSWRDYIPLLRLVPSSAGAAEAQLMEQTRVRRDKYMNFLLDDLKDRVKQGKDIPCITGNILKDPEAKLSDEELSSICLSMVSAGLDTLANTLFWSIGYLAKHPEIQEKAYQAIYDVYQGAIPDSNEETVEYITALGKECSRYFSVLKLALPRATLGDSEYRGVHIPDGTTVFLNAWGIHHDEERYGDVENFRVERFLDESEASRQAHYSYGAGRRMCAGVHLANREMYIAFCKLIHFFKIEMGDADYDIDPATACANPLGLASTPYPFKVRFVPRDASTIEGWIEDEKSRAELKLAKSIGMKA</sequence>
<comment type="pathway">
    <text evidence="2">Secondary metabolite biosynthesis.</text>
</comment>
<comment type="similarity">
    <text evidence="3">Belongs to the cytochrome P450 family.</text>
</comment>
<evidence type="ECO:0000313" key="10">
    <source>
        <dbReference type="EMBL" id="KAL1408015.1"/>
    </source>
</evidence>
<evidence type="ECO:0000256" key="1">
    <source>
        <dbReference type="ARBA" id="ARBA00001971"/>
    </source>
</evidence>
<dbReference type="PANTHER" id="PTHR46300">
    <property type="entry name" value="P450, PUTATIVE (EUROFUNG)-RELATED-RELATED"/>
    <property type="match status" value="1"/>
</dbReference>
<name>A0ABR3PZU6_9TREE</name>
<evidence type="ECO:0000256" key="6">
    <source>
        <dbReference type="ARBA" id="ARBA00023002"/>
    </source>
</evidence>
<proteinExistence type="inferred from homology"/>
<protein>
    <submittedName>
        <fullName evidence="10">Uncharacterized protein</fullName>
    </submittedName>
</protein>
<evidence type="ECO:0000256" key="9">
    <source>
        <dbReference type="SAM" id="Phobius"/>
    </source>
</evidence>
<gene>
    <name evidence="10" type="ORF">Q8F55_004812</name>
</gene>
<dbReference type="GeneID" id="95985855"/>
<comment type="cofactor">
    <cofactor evidence="1">
        <name>heme</name>
        <dbReference type="ChEBI" id="CHEBI:30413"/>
    </cofactor>
</comment>
<dbReference type="InterPro" id="IPR002401">
    <property type="entry name" value="Cyt_P450_E_grp-I"/>
</dbReference>
<dbReference type="Proteomes" id="UP001565368">
    <property type="component" value="Unassembled WGS sequence"/>
</dbReference>
<feature type="transmembrane region" description="Helical" evidence="9">
    <location>
        <begin position="20"/>
        <end position="39"/>
    </location>
</feature>
<keyword evidence="9" id="KW-1133">Transmembrane helix</keyword>
<keyword evidence="7" id="KW-0408">Iron</keyword>
<reference evidence="10 11" key="1">
    <citation type="submission" date="2023-08" db="EMBL/GenBank/DDBJ databases">
        <title>Annotated Genome Sequence of Vanrija albida AlHP1.</title>
        <authorList>
            <person name="Herzog R."/>
        </authorList>
    </citation>
    <scope>NUCLEOTIDE SEQUENCE [LARGE SCALE GENOMIC DNA]</scope>
    <source>
        <strain evidence="10 11">AlHP1</strain>
    </source>
</reference>
<dbReference type="RefSeq" id="XP_069207959.1">
    <property type="nucleotide sequence ID" value="XM_069353317.1"/>
</dbReference>
<evidence type="ECO:0000256" key="7">
    <source>
        <dbReference type="ARBA" id="ARBA00023004"/>
    </source>
</evidence>
<organism evidence="10 11">
    <name type="scientific">Vanrija albida</name>
    <dbReference type="NCBI Taxonomy" id="181172"/>
    <lineage>
        <taxon>Eukaryota</taxon>
        <taxon>Fungi</taxon>
        <taxon>Dikarya</taxon>
        <taxon>Basidiomycota</taxon>
        <taxon>Agaricomycotina</taxon>
        <taxon>Tremellomycetes</taxon>
        <taxon>Trichosporonales</taxon>
        <taxon>Trichosporonaceae</taxon>
        <taxon>Vanrija</taxon>
    </lineage>
</organism>
<keyword evidence="9" id="KW-0472">Membrane</keyword>
<dbReference type="PRINTS" id="PR00385">
    <property type="entry name" value="P450"/>
</dbReference>
<dbReference type="InterPro" id="IPR036396">
    <property type="entry name" value="Cyt_P450_sf"/>
</dbReference>
<dbReference type="Pfam" id="PF00067">
    <property type="entry name" value="p450"/>
    <property type="match status" value="1"/>
</dbReference>
<evidence type="ECO:0000256" key="3">
    <source>
        <dbReference type="ARBA" id="ARBA00010617"/>
    </source>
</evidence>
<comment type="caution">
    <text evidence="10">The sequence shown here is derived from an EMBL/GenBank/DDBJ whole genome shotgun (WGS) entry which is preliminary data.</text>
</comment>
<dbReference type="SUPFAM" id="SSF48264">
    <property type="entry name" value="Cytochrome P450"/>
    <property type="match status" value="1"/>
</dbReference>
<keyword evidence="4" id="KW-0349">Heme</keyword>
<evidence type="ECO:0000256" key="4">
    <source>
        <dbReference type="ARBA" id="ARBA00022617"/>
    </source>
</evidence>
<dbReference type="EMBL" id="JBBXJM010000004">
    <property type="protein sequence ID" value="KAL1408015.1"/>
    <property type="molecule type" value="Genomic_DNA"/>
</dbReference>
<keyword evidence="6" id="KW-0560">Oxidoreductase</keyword>
<evidence type="ECO:0000313" key="11">
    <source>
        <dbReference type="Proteomes" id="UP001565368"/>
    </source>
</evidence>
<dbReference type="PANTHER" id="PTHR46300:SF9">
    <property type="entry name" value="P450, PUTATIVE-RELATED"/>
    <property type="match status" value="1"/>
</dbReference>
<evidence type="ECO:0000256" key="5">
    <source>
        <dbReference type="ARBA" id="ARBA00022723"/>
    </source>
</evidence>
<keyword evidence="8" id="KW-0503">Monooxygenase</keyword>
<dbReference type="InterPro" id="IPR001128">
    <property type="entry name" value="Cyt_P450"/>
</dbReference>
<keyword evidence="9" id="KW-0812">Transmembrane</keyword>
<keyword evidence="11" id="KW-1185">Reference proteome</keyword>
<dbReference type="Gene3D" id="1.10.630.10">
    <property type="entry name" value="Cytochrome P450"/>
    <property type="match status" value="1"/>
</dbReference>
<dbReference type="PRINTS" id="PR00463">
    <property type="entry name" value="EP450I"/>
</dbReference>
<evidence type="ECO:0000256" key="8">
    <source>
        <dbReference type="ARBA" id="ARBA00023033"/>
    </source>
</evidence>
<accession>A0ABR3PZU6</accession>
<evidence type="ECO:0000256" key="2">
    <source>
        <dbReference type="ARBA" id="ARBA00005179"/>
    </source>
</evidence>
<dbReference type="InterPro" id="IPR050364">
    <property type="entry name" value="Cytochrome_P450_fung"/>
</dbReference>
<keyword evidence="5" id="KW-0479">Metal-binding</keyword>